<dbReference type="InterPro" id="IPR028994">
    <property type="entry name" value="Integrin_alpha_N"/>
</dbReference>
<dbReference type="InterPro" id="IPR013517">
    <property type="entry name" value="FG-GAP"/>
</dbReference>
<dbReference type="Proteomes" id="UP001141434">
    <property type="component" value="Unassembled WGS sequence"/>
</dbReference>
<reference evidence="4" key="2">
    <citation type="journal article" date="2023" name="IMA Fungus">
        <title>Comparative genomic study of the Penicillium genus elucidates a diverse pangenome and 15 lateral gene transfer events.</title>
        <authorList>
            <person name="Petersen C."/>
            <person name="Sorensen T."/>
            <person name="Nielsen M.R."/>
            <person name="Sondergaard T.E."/>
            <person name="Sorensen J.L."/>
            <person name="Fitzpatrick D.A."/>
            <person name="Frisvad J.C."/>
            <person name="Nielsen K.L."/>
        </authorList>
    </citation>
    <scope>NUCLEOTIDE SEQUENCE</scope>
    <source>
        <strain evidence="4">IBT 34128</strain>
    </source>
</reference>
<dbReference type="Pfam" id="PF13517">
    <property type="entry name" value="FG-GAP_3"/>
    <property type="match status" value="2"/>
</dbReference>
<organism evidence="4 5">
    <name type="scientific">Penicillium alfredii</name>
    <dbReference type="NCBI Taxonomy" id="1506179"/>
    <lineage>
        <taxon>Eukaryota</taxon>
        <taxon>Fungi</taxon>
        <taxon>Dikarya</taxon>
        <taxon>Ascomycota</taxon>
        <taxon>Pezizomycotina</taxon>
        <taxon>Eurotiomycetes</taxon>
        <taxon>Eurotiomycetidae</taxon>
        <taxon>Eurotiales</taxon>
        <taxon>Aspergillaceae</taxon>
        <taxon>Penicillium</taxon>
    </lineage>
</organism>
<feature type="region of interest" description="Disordered" evidence="2">
    <location>
        <begin position="212"/>
        <end position="238"/>
    </location>
</feature>
<keyword evidence="5" id="KW-1185">Reference proteome</keyword>
<evidence type="ECO:0000256" key="3">
    <source>
        <dbReference type="SAM" id="SignalP"/>
    </source>
</evidence>
<protein>
    <recommendedName>
        <fullName evidence="6">SGNH hydrolase-type esterase domain-containing protein</fullName>
    </recommendedName>
</protein>
<keyword evidence="1 3" id="KW-0732">Signal</keyword>
<dbReference type="RefSeq" id="XP_056506853.1">
    <property type="nucleotide sequence ID" value="XM_056660355.1"/>
</dbReference>
<evidence type="ECO:0000256" key="2">
    <source>
        <dbReference type="SAM" id="MobiDB-lite"/>
    </source>
</evidence>
<dbReference type="InterPro" id="IPR051532">
    <property type="entry name" value="Ester_Hydrolysis_Enzymes"/>
</dbReference>
<feature type="signal peptide" evidence="3">
    <location>
        <begin position="1"/>
        <end position="27"/>
    </location>
</feature>
<gene>
    <name evidence="4" type="ORF">NUU61_009830</name>
</gene>
<name>A0A9W9EH05_9EURO</name>
<dbReference type="Gene3D" id="3.40.50.1110">
    <property type="entry name" value="SGNH hydrolase"/>
    <property type="match status" value="1"/>
</dbReference>
<evidence type="ECO:0008006" key="6">
    <source>
        <dbReference type="Google" id="ProtNLM"/>
    </source>
</evidence>
<feature type="chain" id="PRO_5040976088" description="SGNH hydrolase-type esterase domain-containing protein" evidence="3">
    <location>
        <begin position="28"/>
        <end position="930"/>
    </location>
</feature>
<comment type="caution">
    <text evidence="4">The sequence shown here is derived from an EMBL/GenBank/DDBJ whole genome shotgun (WGS) entry which is preliminary data.</text>
</comment>
<dbReference type="PANTHER" id="PTHR30383">
    <property type="entry name" value="THIOESTERASE 1/PROTEASE 1/LYSOPHOSPHOLIPASE L1"/>
    <property type="match status" value="1"/>
</dbReference>
<dbReference type="SUPFAM" id="SSF69318">
    <property type="entry name" value="Integrin alpha N-terminal domain"/>
    <property type="match status" value="2"/>
</dbReference>
<feature type="region of interest" description="Disordered" evidence="2">
    <location>
        <begin position="270"/>
        <end position="306"/>
    </location>
</feature>
<dbReference type="InterPro" id="IPR001087">
    <property type="entry name" value="GDSL"/>
</dbReference>
<dbReference type="Pfam" id="PF00657">
    <property type="entry name" value="Lipase_GDSL"/>
    <property type="match status" value="1"/>
</dbReference>
<sequence length="930" mass="104067">MDRASWISSRPLALVILWFLFTCTVNAIHIPSNVKSLNSSGSQFQKRDDKVKLRILPLGASLTWGYLSDTGNGYRKPLRDQLRYDGYEVDMVGSKNNGNMKDNDVEAHTGDVITKIQEAGQNSLSYKPNVVLINAGTNDCRKNDVKGVGDRIHDLIKSLRKGDDMKDALIVMSTLLPSNDKDTAKNQPEANRQYRKLVKDLSDDGENILLADMDPESPDPGHNWIKYPNDYKHSDGTTDDTHPNDYGYSKMAAVWYKTIKKAVSKDMIKDPVETKGGGSCEKDYGSGSSAGGLTQDGSGDDDGTYYHDSESRRTILEVDSPASKDFIFARLFSRDRDDLLNWEEKEDNIIFHVWKNTGDGEKPYKSIDHAAVNIFCNPAGVRFVDVNGDGLDDYVCLGKEGNAYVDINQGDGKGDSPPSFKEIGKIKDSEYSQNKVRLADMDGDGRVDYCGVEGDGDIYCWRNGGTGDKPEYWQSLGKVFNGEDMGDINGVRFEDLNGDGRDDWLWLDDEGETTTWTNSRSCNKTDEGDNFNIIWRRGYQDGQDSGPTHNGVGEKDGERSEVHFARVYGEPQNFGLLGRQDYVWIENTDDGVSVHVWKSKGYGAAKIKGTSDMDMYLSKQPGAFLADFLSVYCSADGNRYCNMMGHTNGLMDYVWIRSRGEMRLYPNKGETKVSKGDSFWGPNKIIWDPLNEAIHKKLDRRDLHLVDWDGDGACDIIWTDPDDKNRVKLWRNKIKTAKADDDFKWEYDDNPASDLSCDEKRGVDPFDTPVRFADITGNGKGDYLCMAKDGSTSGYVHKDDDSWEHVTQFKYSEDKDRANLQWADVNGDGKADLVHTDKFNGDGSIWYNKGAKEVKGSSYEWDGVGVKFQGASAGSCTYFPDLDGDGRADMHSIKHSLDNTAETWFNTCKHSNRKGDDGSIKDPKLPVMPT</sequence>
<proteinExistence type="predicted"/>
<feature type="compositionally biased region" description="Basic and acidic residues" evidence="2">
    <location>
        <begin position="229"/>
        <end position="238"/>
    </location>
</feature>
<dbReference type="EMBL" id="JAPMSZ010000012">
    <property type="protein sequence ID" value="KAJ5081566.1"/>
    <property type="molecule type" value="Genomic_DNA"/>
</dbReference>
<evidence type="ECO:0000313" key="4">
    <source>
        <dbReference type="EMBL" id="KAJ5081566.1"/>
    </source>
</evidence>
<dbReference type="CDD" id="cd01833">
    <property type="entry name" value="XynB_like"/>
    <property type="match status" value="1"/>
</dbReference>
<dbReference type="InterPro" id="IPR036514">
    <property type="entry name" value="SGNH_hydro_sf"/>
</dbReference>
<evidence type="ECO:0000313" key="5">
    <source>
        <dbReference type="Proteomes" id="UP001141434"/>
    </source>
</evidence>
<dbReference type="GeneID" id="81399524"/>
<evidence type="ECO:0000256" key="1">
    <source>
        <dbReference type="ARBA" id="ARBA00022729"/>
    </source>
</evidence>
<accession>A0A9W9EH05</accession>
<dbReference type="AlphaFoldDB" id="A0A9W9EH05"/>
<dbReference type="PANTHER" id="PTHR30383:SF31">
    <property type="entry name" value="SGNH HYDROLASE-TYPE ESTERASE DOMAIN-CONTAINING PROTEIN-RELATED"/>
    <property type="match status" value="1"/>
</dbReference>
<dbReference type="GO" id="GO:0004622">
    <property type="term" value="F:phosphatidylcholine lysophospholipase activity"/>
    <property type="evidence" value="ECO:0007669"/>
    <property type="project" value="TreeGrafter"/>
</dbReference>
<dbReference type="SUPFAM" id="SSF52266">
    <property type="entry name" value="SGNH hydrolase"/>
    <property type="match status" value="1"/>
</dbReference>
<dbReference type="FunFam" id="3.40.50.1110:FF:000020">
    <property type="entry name" value="Esterase, putative (AFU_orthologue AFUA_1G03170)"/>
    <property type="match status" value="1"/>
</dbReference>
<dbReference type="OrthoDB" id="6123at2759"/>
<reference evidence="4" key="1">
    <citation type="submission" date="2022-11" db="EMBL/GenBank/DDBJ databases">
        <authorList>
            <person name="Petersen C."/>
        </authorList>
    </citation>
    <scope>NUCLEOTIDE SEQUENCE</scope>
    <source>
        <strain evidence="4">IBT 34128</strain>
    </source>
</reference>